<name>A0A1P8UBV5_9MICO</name>
<organism evidence="1 2">
    <name type="scientific">Microbacterium aurum</name>
    <dbReference type="NCBI Taxonomy" id="36805"/>
    <lineage>
        <taxon>Bacteria</taxon>
        <taxon>Bacillati</taxon>
        <taxon>Actinomycetota</taxon>
        <taxon>Actinomycetes</taxon>
        <taxon>Micrococcales</taxon>
        <taxon>Microbacteriaceae</taxon>
        <taxon>Microbacterium</taxon>
    </lineage>
</organism>
<sequence length="244" mass="26863">MEAETLKDRVLAELLALRKMSSGVTVDALAGTRVICDLLGGGDPFVAYTRLCHEILDSDLGLAVKAAAASLGLLAEGDTHLKRLDAFGADIGMEQRQVRRYSDRGVRLLARLIASNWPTETVPSLTVIAVRGQGKWELHLASGRLQVIQMRPVLITALRGDLQDELPLQWTVNDQEVWQFAHTAESISVPDDAVETSLVIVWRGELWPKFNVRWQGTSADVTSESLGNKLVLRLVPSKHRALPE</sequence>
<dbReference type="RefSeq" id="WP_076691980.1">
    <property type="nucleotide sequence ID" value="NZ_CP018762.1"/>
</dbReference>
<accession>A0A1P8UBV5</accession>
<protein>
    <submittedName>
        <fullName evidence="1">Uncharacterized protein</fullName>
    </submittedName>
</protein>
<dbReference type="OrthoDB" id="5071871at2"/>
<reference evidence="1 2" key="1">
    <citation type="submission" date="2016-12" db="EMBL/GenBank/DDBJ databases">
        <title>Complete genome sequence of Microbacterium aurum KACC 15219.</title>
        <authorList>
            <person name="Jung Y."/>
            <person name="Shin J.-H."/>
            <person name="Lee Y.-J."/>
            <person name="Yi H."/>
            <person name="Bahn Y.-S."/>
            <person name="Kim J.F."/>
            <person name="Lee D.-W."/>
        </authorList>
    </citation>
    <scope>NUCLEOTIDE SEQUENCE [LARGE SCALE GENOMIC DNA]</scope>
    <source>
        <strain evidence="1 2">KACC 15219</strain>
    </source>
</reference>
<dbReference type="Proteomes" id="UP000187185">
    <property type="component" value="Chromosome"/>
</dbReference>
<gene>
    <name evidence="1" type="ORF">BOH66_16330</name>
</gene>
<dbReference type="EMBL" id="CP018762">
    <property type="protein sequence ID" value="APZ35623.1"/>
    <property type="molecule type" value="Genomic_DNA"/>
</dbReference>
<dbReference type="STRING" id="36805.BOH66_16330"/>
<keyword evidence="2" id="KW-1185">Reference proteome</keyword>
<dbReference type="AlphaFoldDB" id="A0A1P8UBV5"/>
<evidence type="ECO:0000313" key="1">
    <source>
        <dbReference type="EMBL" id="APZ35623.1"/>
    </source>
</evidence>
<evidence type="ECO:0000313" key="2">
    <source>
        <dbReference type="Proteomes" id="UP000187185"/>
    </source>
</evidence>
<proteinExistence type="predicted"/>
<dbReference type="KEGG" id="maur:BOH66_16330"/>